<feature type="region of interest" description="Disordered" evidence="7">
    <location>
        <begin position="825"/>
        <end position="885"/>
    </location>
</feature>
<evidence type="ECO:0000313" key="9">
    <source>
        <dbReference type="EMBL" id="KAG0656551.1"/>
    </source>
</evidence>
<evidence type="ECO:0000256" key="5">
    <source>
        <dbReference type="ARBA" id="ARBA00022483"/>
    </source>
</evidence>
<comment type="caution">
    <text evidence="9">The sequence shown here is derived from an EMBL/GenBank/DDBJ whole genome shotgun (WGS) entry which is preliminary data.</text>
</comment>
<dbReference type="Pfam" id="PF08700">
    <property type="entry name" value="VPS51_Exo84_N"/>
    <property type="match status" value="1"/>
</dbReference>
<dbReference type="InterPro" id="IPR042560">
    <property type="entry name" value="Exo84_C_2"/>
</dbReference>
<name>A0A9P7B2X1_RHOMI</name>
<dbReference type="Gene3D" id="2.30.29.30">
    <property type="entry name" value="Pleckstrin-homology domain (PH domain)/Phosphotyrosine-binding domain (PTB)"/>
    <property type="match status" value="1"/>
</dbReference>
<dbReference type="InterPro" id="IPR033961">
    <property type="entry name" value="Exo84"/>
</dbReference>
<dbReference type="InterPro" id="IPR011993">
    <property type="entry name" value="PH-like_dom_sf"/>
</dbReference>
<comment type="similarity">
    <text evidence="2">Belongs to the EXO84 family.</text>
</comment>
<dbReference type="Gene3D" id="1.20.58.1210">
    <property type="entry name" value="Exo84p, N-terminal helical domain"/>
    <property type="match status" value="1"/>
</dbReference>
<feature type="region of interest" description="Disordered" evidence="7">
    <location>
        <begin position="1"/>
        <end position="172"/>
    </location>
</feature>
<keyword evidence="6" id="KW-0653">Protein transport</keyword>
<dbReference type="GO" id="GO:0015031">
    <property type="term" value="P:protein transport"/>
    <property type="evidence" value="ECO:0007669"/>
    <property type="project" value="UniProtKB-KW"/>
</dbReference>
<evidence type="ECO:0000313" key="10">
    <source>
        <dbReference type="Proteomes" id="UP000777482"/>
    </source>
</evidence>
<dbReference type="GO" id="GO:0000145">
    <property type="term" value="C:exocyst"/>
    <property type="evidence" value="ECO:0007669"/>
    <property type="project" value="InterPro"/>
</dbReference>
<dbReference type="EMBL" id="PUHQ01000095">
    <property type="protein sequence ID" value="KAG0656551.1"/>
    <property type="molecule type" value="Genomic_DNA"/>
</dbReference>
<feature type="compositionally biased region" description="Polar residues" evidence="7">
    <location>
        <begin position="825"/>
        <end position="834"/>
    </location>
</feature>
<dbReference type="Gene3D" id="1.20.58.1220">
    <property type="entry name" value="Exo84p, C-terminal helical domain"/>
    <property type="match status" value="1"/>
</dbReference>
<feature type="region of interest" description="Disordered" evidence="7">
    <location>
        <begin position="755"/>
        <end position="807"/>
    </location>
</feature>
<evidence type="ECO:0000259" key="8">
    <source>
        <dbReference type="Pfam" id="PF16528"/>
    </source>
</evidence>
<keyword evidence="5" id="KW-0268">Exocytosis</keyword>
<dbReference type="PANTHER" id="PTHR21426">
    <property type="entry name" value="EXOCYST COMPLEX COMPONENT 8"/>
    <property type="match status" value="1"/>
</dbReference>
<feature type="compositionally biased region" description="Acidic residues" evidence="7">
    <location>
        <begin position="865"/>
        <end position="874"/>
    </location>
</feature>
<feature type="compositionally biased region" description="Gly residues" evidence="7">
    <location>
        <begin position="64"/>
        <end position="73"/>
    </location>
</feature>
<gene>
    <name evidence="9" type="primary">EXO84</name>
    <name evidence="9" type="ORF">C6P46_007040</name>
</gene>
<evidence type="ECO:0000256" key="1">
    <source>
        <dbReference type="ARBA" id="ARBA00004398"/>
    </source>
</evidence>
<feature type="domain" description="Exocyst component Exo84 C-terminal" evidence="8">
    <location>
        <begin position="502"/>
        <end position="716"/>
    </location>
</feature>
<protein>
    <recommendedName>
        <fullName evidence="3">Exocyst complex component EXO84</fullName>
    </recommendedName>
</protein>
<keyword evidence="10" id="KW-1185">Reference proteome</keyword>
<dbReference type="Pfam" id="PF25345">
    <property type="entry name" value="PH_EXO84"/>
    <property type="match status" value="1"/>
</dbReference>
<dbReference type="OrthoDB" id="642193at2759"/>
<dbReference type="AlphaFoldDB" id="A0A9P7B2X1"/>
<feature type="compositionally biased region" description="Low complexity" evidence="7">
    <location>
        <begin position="875"/>
        <end position="885"/>
    </location>
</feature>
<dbReference type="GO" id="GO:0006887">
    <property type="term" value="P:exocytosis"/>
    <property type="evidence" value="ECO:0007669"/>
    <property type="project" value="UniProtKB-KW"/>
</dbReference>
<proteinExistence type="inferred from homology"/>
<feature type="compositionally biased region" description="Low complexity" evidence="7">
    <location>
        <begin position="7"/>
        <end position="29"/>
    </location>
</feature>
<sequence length="885" mass="94983">MPAPPLASSSRPQDAGSSSSSRAPPAASSNQVGFAASTARPAKSSQPPPAPSSGARSRAPSSASGGGGGGGGPTTRPRAQSNVGAKLLKKRQSVAYNQHPGLFATADGQAPYPPAVPAIPQGLATAGGPASSSSAAPPRPLAPASEGPSADHHHEPSSNKSSGSRQAPAPVVRTDAEKQLLAKGLDVDQLASDSFKPEDFLKQNLPSSRADGDIQMPDLRRFKGDLESASKTIEGGLQRSVFDNYSEFIVISKEIATLESEMLELKGVLEEWRTVPELLESGTGDDDFMLGSASTPNRRGQRNSIADLATLHKSQLAALWDNVEGAQKLVPYVPGRHIITEAASFVELHTATYKPKQAVHLFLLNDAMLVCLKKHRGASAGGASRLVAERCFTLSEIVVVDLKDAGDLQNAIKVKRGKETIIYRTDKPENKKMLLLAFKKVAEELINKKRKEMLSEAEARKGDPSSLRGYRSDFDPSLADSDFDPVSALGLSEASSARDLSWIGDFSDELAVAISTREFETAVSLVERGKALSADALDLSRGADRASAHAGKSILPQLAGHSHVSHLFRSKLDDRTDNLVAVLLNDLSNPAIRKSGVVRTTNWLLRLGLGERARETFLTARGALIKRRTRQIKFEGDISLYISELAMVSFTMIKNSCEWYMAAFKDNSMASGFVRWASEQVEVYAETFRRQVYGVDQDGRVVEESLEMTKAHGAMVRNRLARSNTWVLADHAKNLQLRDVGLDFTFLFDSLLRPDRPKPVDTKSSSRLQDASPGATAQNNDADAADTGVPGGRNNNNGRGQLRPQPSAVALARQSIFMLQHETPTMSDPQTHMQPQGVAQDPSPGPGGPRPSGLDSTGRKPGPVLEEEQGEDQQDGQQQEVAIAM</sequence>
<dbReference type="GO" id="GO:0030133">
    <property type="term" value="C:transport vesicle"/>
    <property type="evidence" value="ECO:0007669"/>
    <property type="project" value="UniProtKB-SubCell"/>
</dbReference>
<keyword evidence="4" id="KW-0813">Transport</keyword>
<feature type="compositionally biased region" description="Low complexity" evidence="7">
    <location>
        <begin position="775"/>
        <end position="800"/>
    </location>
</feature>
<dbReference type="Proteomes" id="UP000777482">
    <property type="component" value="Unassembled WGS sequence"/>
</dbReference>
<evidence type="ECO:0000256" key="4">
    <source>
        <dbReference type="ARBA" id="ARBA00022448"/>
    </source>
</evidence>
<dbReference type="SUPFAM" id="SSF50729">
    <property type="entry name" value="PH domain-like"/>
    <property type="match status" value="1"/>
</dbReference>
<dbReference type="GO" id="GO:0006893">
    <property type="term" value="P:Golgi to plasma membrane transport"/>
    <property type="evidence" value="ECO:0007669"/>
    <property type="project" value="TreeGrafter"/>
</dbReference>
<organism evidence="9 10">
    <name type="scientific">Rhodotorula mucilaginosa</name>
    <name type="common">Yeast</name>
    <name type="synonym">Rhodotorula rubra</name>
    <dbReference type="NCBI Taxonomy" id="5537"/>
    <lineage>
        <taxon>Eukaryota</taxon>
        <taxon>Fungi</taxon>
        <taxon>Dikarya</taxon>
        <taxon>Basidiomycota</taxon>
        <taxon>Pucciniomycotina</taxon>
        <taxon>Microbotryomycetes</taxon>
        <taxon>Sporidiobolales</taxon>
        <taxon>Sporidiobolaceae</taxon>
        <taxon>Rhodotorula</taxon>
    </lineage>
</organism>
<dbReference type="PANTHER" id="PTHR21426:SF12">
    <property type="entry name" value="EXOCYST COMPLEX COMPONENT 8"/>
    <property type="match status" value="1"/>
</dbReference>
<evidence type="ECO:0000256" key="3">
    <source>
        <dbReference type="ARBA" id="ARBA00021269"/>
    </source>
</evidence>
<evidence type="ECO:0000256" key="2">
    <source>
        <dbReference type="ARBA" id="ARBA00007210"/>
    </source>
</evidence>
<reference evidence="9 10" key="1">
    <citation type="submission" date="2020-11" db="EMBL/GenBank/DDBJ databases">
        <title>Kefir isolates.</title>
        <authorList>
            <person name="Marcisauskas S."/>
            <person name="Kim Y."/>
            <person name="Blasche S."/>
        </authorList>
    </citation>
    <scope>NUCLEOTIDE SEQUENCE [LARGE SCALE GENOMIC DNA]</scope>
    <source>
        <strain evidence="9 10">KR</strain>
    </source>
</reference>
<evidence type="ECO:0000256" key="7">
    <source>
        <dbReference type="SAM" id="MobiDB-lite"/>
    </source>
</evidence>
<dbReference type="Pfam" id="PF16528">
    <property type="entry name" value="Exo84_C"/>
    <property type="match status" value="1"/>
</dbReference>
<accession>A0A9P7B2X1</accession>
<evidence type="ECO:0000256" key="6">
    <source>
        <dbReference type="ARBA" id="ARBA00022927"/>
    </source>
</evidence>
<dbReference type="InterPro" id="IPR032403">
    <property type="entry name" value="Exo84_C"/>
</dbReference>
<feature type="compositionally biased region" description="Low complexity" evidence="7">
    <location>
        <begin position="52"/>
        <end position="63"/>
    </location>
</feature>
<dbReference type="InterPro" id="IPR042561">
    <property type="entry name" value="Exo84_C_1"/>
</dbReference>
<dbReference type="InterPro" id="IPR016159">
    <property type="entry name" value="Cullin_repeat-like_dom_sf"/>
</dbReference>
<dbReference type="SUPFAM" id="SSF74788">
    <property type="entry name" value="Cullin repeat-like"/>
    <property type="match status" value="1"/>
</dbReference>
<comment type="subcellular location">
    <subcellularLocation>
        <location evidence="1">Cytoplasmic vesicle</location>
        <location evidence="1">Secretory vesicle</location>
    </subcellularLocation>
</comment>